<keyword evidence="2" id="KW-1185">Reference proteome</keyword>
<name>A0A8J3GCS5_9BACT</name>
<organism evidence="1 2">
    <name type="scientific">Persicitalea jodogahamensis</name>
    <dbReference type="NCBI Taxonomy" id="402147"/>
    <lineage>
        <taxon>Bacteria</taxon>
        <taxon>Pseudomonadati</taxon>
        <taxon>Bacteroidota</taxon>
        <taxon>Cytophagia</taxon>
        <taxon>Cytophagales</taxon>
        <taxon>Spirosomataceae</taxon>
        <taxon>Persicitalea</taxon>
    </lineage>
</organism>
<accession>A0A8J3GCS5</accession>
<proteinExistence type="predicted"/>
<evidence type="ECO:0000313" key="2">
    <source>
        <dbReference type="Proteomes" id="UP000598271"/>
    </source>
</evidence>
<dbReference type="RefSeq" id="WP_189568301.1">
    <property type="nucleotide sequence ID" value="NZ_BMXF01000007.1"/>
</dbReference>
<dbReference type="Proteomes" id="UP000598271">
    <property type="component" value="Unassembled WGS sequence"/>
</dbReference>
<comment type="caution">
    <text evidence="1">The sequence shown here is derived from an EMBL/GenBank/DDBJ whole genome shotgun (WGS) entry which is preliminary data.</text>
</comment>
<protein>
    <submittedName>
        <fullName evidence="1">Uncharacterized protein</fullName>
    </submittedName>
</protein>
<reference evidence="1 2" key="1">
    <citation type="journal article" date="2014" name="Int. J. Syst. Evol. Microbiol.">
        <title>Complete genome sequence of Corynebacterium casei LMG S-19264T (=DSM 44701T), isolated from a smear-ripened cheese.</title>
        <authorList>
            <consortium name="US DOE Joint Genome Institute (JGI-PGF)"/>
            <person name="Walter F."/>
            <person name="Albersmeier A."/>
            <person name="Kalinowski J."/>
            <person name="Ruckert C."/>
        </authorList>
    </citation>
    <scope>NUCLEOTIDE SEQUENCE [LARGE SCALE GENOMIC DNA]</scope>
    <source>
        <strain evidence="1 2">KCTC 12866</strain>
    </source>
</reference>
<dbReference type="EMBL" id="BMXF01000007">
    <property type="protein sequence ID" value="GHB86572.1"/>
    <property type="molecule type" value="Genomic_DNA"/>
</dbReference>
<dbReference type="AlphaFoldDB" id="A0A8J3GCS5"/>
<sequence>MLLNEGVAPPNGTIFETGLVRFIGIVNLLNLRFAEAAIFCMSRKNAESTTFGMFKKLFELVLKSGQGAYIG</sequence>
<evidence type="ECO:0000313" key="1">
    <source>
        <dbReference type="EMBL" id="GHB86572.1"/>
    </source>
</evidence>
<gene>
    <name evidence="1" type="ORF">GCM10007390_47710</name>
</gene>